<dbReference type="SUPFAM" id="SSF46626">
    <property type="entry name" value="Cytochrome c"/>
    <property type="match status" value="1"/>
</dbReference>
<dbReference type="InterPro" id="IPR002323">
    <property type="entry name" value="Cyt_CIE"/>
</dbReference>
<keyword evidence="2" id="KW-0349">Heme</keyword>
<evidence type="ECO:0000256" key="4">
    <source>
        <dbReference type="ARBA" id="ARBA00022982"/>
    </source>
</evidence>
<dbReference type="InterPro" id="IPR036909">
    <property type="entry name" value="Cyt_c-like_dom_sf"/>
</dbReference>
<accession>A0A364LIZ6</accession>
<dbReference type="GO" id="GO:0005506">
    <property type="term" value="F:iron ion binding"/>
    <property type="evidence" value="ECO:0007669"/>
    <property type="project" value="InterPro"/>
</dbReference>
<gene>
    <name evidence="7" type="ORF">B1207_09620</name>
</gene>
<evidence type="ECO:0000256" key="1">
    <source>
        <dbReference type="ARBA" id="ARBA00022448"/>
    </source>
</evidence>
<dbReference type="Proteomes" id="UP000249458">
    <property type="component" value="Unassembled WGS sequence"/>
</dbReference>
<reference evidence="7 8" key="1">
    <citation type="submission" date="2017-02" db="EMBL/GenBank/DDBJ databases">
        <title>Legionella quilivanii strain from human: case report and whole genome sequencing analysis.</title>
        <authorList>
            <person name="Lalancette C."/>
            <person name="Leduc J.-M."/>
            <person name="Levesque S."/>
            <person name="Fournier E."/>
            <person name="Saoud J."/>
            <person name="Faucher S.P."/>
            <person name="Bernard K."/>
            <person name="Martineau C."/>
            <person name="Longtin J."/>
        </authorList>
    </citation>
    <scope>NUCLEOTIDE SEQUENCE [LARGE SCALE GENOMIC DNA]</scope>
    <source>
        <strain evidence="7 8">ID143958</strain>
    </source>
</reference>
<protein>
    <submittedName>
        <fullName evidence="7">Cytochrome c5 family protein</fullName>
    </submittedName>
</protein>
<evidence type="ECO:0000256" key="2">
    <source>
        <dbReference type="ARBA" id="ARBA00022617"/>
    </source>
</evidence>
<proteinExistence type="predicted"/>
<sequence>MYFRMIIISWILSQNVWSASHRPQEFLQEIRGSSDEGEQIVEHFCATCHDAKPMINLGAPVIQRDEDWIPRLKQGFNVLFKHTEEGYGAMPSRGGCFECSDEQLKLAILAMLSPQIKKNLQNELEAHKKNN</sequence>
<keyword evidence="5" id="KW-0408">Iron</keyword>
<dbReference type="AlphaFoldDB" id="A0A364LIZ6"/>
<dbReference type="PANTHER" id="PTHR40942:SF4">
    <property type="entry name" value="CYTOCHROME C5"/>
    <property type="match status" value="1"/>
</dbReference>
<feature type="domain" description="Cytochrome c" evidence="6">
    <location>
        <begin position="35"/>
        <end position="105"/>
    </location>
</feature>
<dbReference type="GO" id="GO:0009055">
    <property type="term" value="F:electron transfer activity"/>
    <property type="evidence" value="ECO:0007669"/>
    <property type="project" value="InterPro"/>
</dbReference>
<dbReference type="GO" id="GO:0020037">
    <property type="term" value="F:heme binding"/>
    <property type="evidence" value="ECO:0007669"/>
    <property type="project" value="InterPro"/>
</dbReference>
<dbReference type="Pfam" id="PF13442">
    <property type="entry name" value="Cytochrome_CBB3"/>
    <property type="match status" value="1"/>
</dbReference>
<organism evidence="7 8">
    <name type="scientific">Legionella quinlivanii</name>
    <dbReference type="NCBI Taxonomy" id="45073"/>
    <lineage>
        <taxon>Bacteria</taxon>
        <taxon>Pseudomonadati</taxon>
        <taxon>Pseudomonadota</taxon>
        <taxon>Gammaproteobacteria</taxon>
        <taxon>Legionellales</taxon>
        <taxon>Legionellaceae</taxon>
        <taxon>Legionella</taxon>
    </lineage>
</organism>
<dbReference type="InterPro" id="IPR009056">
    <property type="entry name" value="Cyt_c-like_dom"/>
</dbReference>
<evidence type="ECO:0000256" key="5">
    <source>
        <dbReference type="ARBA" id="ARBA00023004"/>
    </source>
</evidence>
<evidence type="ECO:0000259" key="6">
    <source>
        <dbReference type="Pfam" id="PF13442"/>
    </source>
</evidence>
<dbReference type="RefSeq" id="WP_112219751.1">
    <property type="nucleotide sequence ID" value="NZ_MVJN01000006.1"/>
</dbReference>
<keyword evidence="3" id="KW-0479">Metal-binding</keyword>
<comment type="caution">
    <text evidence="7">The sequence shown here is derived from an EMBL/GenBank/DDBJ whole genome shotgun (WGS) entry which is preliminary data.</text>
</comment>
<keyword evidence="1" id="KW-0813">Transport</keyword>
<evidence type="ECO:0000313" key="8">
    <source>
        <dbReference type="Proteomes" id="UP000249458"/>
    </source>
</evidence>
<dbReference type="PANTHER" id="PTHR40942">
    <property type="match status" value="1"/>
</dbReference>
<dbReference type="PRINTS" id="PR00607">
    <property type="entry name" value="CYTCHROMECIE"/>
</dbReference>
<dbReference type="Gene3D" id="1.10.760.10">
    <property type="entry name" value="Cytochrome c-like domain"/>
    <property type="match status" value="1"/>
</dbReference>
<evidence type="ECO:0000256" key="3">
    <source>
        <dbReference type="ARBA" id="ARBA00022723"/>
    </source>
</evidence>
<dbReference type="EMBL" id="MVJN01000006">
    <property type="protein sequence ID" value="RAP36385.1"/>
    <property type="molecule type" value="Genomic_DNA"/>
</dbReference>
<keyword evidence="4" id="KW-0249">Electron transport</keyword>
<evidence type="ECO:0000313" key="7">
    <source>
        <dbReference type="EMBL" id="RAP36385.1"/>
    </source>
</evidence>
<name>A0A364LIZ6_9GAMM</name>